<gene>
    <name evidence="1" type="ORF">IAC61_02300</name>
</gene>
<reference evidence="1" key="2">
    <citation type="journal article" date="2021" name="PeerJ">
        <title>Extensive microbial diversity within the chicken gut microbiome revealed by metagenomics and culture.</title>
        <authorList>
            <person name="Gilroy R."/>
            <person name="Ravi A."/>
            <person name="Getino M."/>
            <person name="Pursley I."/>
            <person name="Horton D.L."/>
            <person name="Alikhan N.F."/>
            <person name="Baker D."/>
            <person name="Gharbi K."/>
            <person name="Hall N."/>
            <person name="Watson M."/>
            <person name="Adriaenssens E.M."/>
            <person name="Foster-Nyarko E."/>
            <person name="Jarju S."/>
            <person name="Secka A."/>
            <person name="Antonio M."/>
            <person name="Oren A."/>
            <person name="Chaudhuri R.R."/>
            <person name="La Ragione R."/>
            <person name="Hildebrand F."/>
            <person name="Pallen M.J."/>
        </authorList>
    </citation>
    <scope>NUCLEOTIDE SEQUENCE</scope>
    <source>
        <strain evidence="1">17113</strain>
    </source>
</reference>
<dbReference type="GO" id="GO:0016787">
    <property type="term" value="F:hydrolase activity"/>
    <property type="evidence" value="ECO:0007669"/>
    <property type="project" value="UniProtKB-KW"/>
</dbReference>
<protein>
    <submittedName>
        <fullName evidence="1">Alpha/beta hydrolase</fullName>
    </submittedName>
</protein>
<dbReference type="PANTHER" id="PTHR48098">
    <property type="entry name" value="ENTEROCHELIN ESTERASE-RELATED"/>
    <property type="match status" value="1"/>
</dbReference>
<dbReference type="InterPro" id="IPR050583">
    <property type="entry name" value="Mycobacterial_A85_antigen"/>
</dbReference>
<sequence length="215" mass="24288">MKNIETHLHIGKSPTSPLIVLNMFARQEQEILSYLKGDCSLLAIMGMDWDDDLTPWECPRLSKGDKPCRGKADGYLAYLEEEIIPAAIRENALRPSEFGIAGYSLAGLFAIYAATKSPLFSLVASCSGSLWYPSFKEYLILHPLKPEVRRVYLSLGDKESHTRHPLLREVQTNTEFAFRLFESTGKDVRFELNEGNHFAESAKRTAKGIDYLLIE</sequence>
<evidence type="ECO:0000313" key="2">
    <source>
        <dbReference type="Proteomes" id="UP000823634"/>
    </source>
</evidence>
<dbReference type="PANTHER" id="PTHR48098:SF6">
    <property type="entry name" value="FERRI-BACILLIBACTIN ESTERASE BESA"/>
    <property type="match status" value="1"/>
</dbReference>
<proteinExistence type="predicted"/>
<keyword evidence="1" id="KW-0378">Hydrolase</keyword>
<dbReference type="InterPro" id="IPR029058">
    <property type="entry name" value="AB_hydrolase_fold"/>
</dbReference>
<dbReference type="EMBL" id="JADINA010000017">
    <property type="protein sequence ID" value="MBO8426136.1"/>
    <property type="molecule type" value="Genomic_DNA"/>
</dbReference>
<comment type="caution">
    <text evidence="1">The sequence shown here is derived from an EMBL/GenBank/DDBJ whole genome shotgun (WGS) entry which is preliminary data.</text>
</comment>
<dbReference type="AlphaFoldDB" id="A0A9D9DGP4"/>
<name>A0A9D9DGP4_9FIRM</name>
<organism evidence="1 2">
    <name type="scientific">Candidatus Alloenteromonas pullistercoris</name>
    <dbReference type="NCBI Taxonomy" id="2840785"/>
    <lineage>
        <taxon>Bacteria</taxon>
        <taxon>Bacillati</taxon>
        <taxon>Bacillota</taxon>
        <taxon>Bacillota incertae sedis</taxon>
        <taxon>Candidatus Alloenteromonas</taxon>
    </lineage>
</organism>
<reference evidence="1" key="1">
    <citation type="submission" date="2020-10" db="EMBL/GenBank/DDBJ databases">
        <authorList>
            <person name="Gilroy R."/>
        </authorList>
    </citation>
    <scope>NUCLEOTIDE SEQUENCE</scope>
    <source>
        <strain evidence="1">17113</strain>
    </source>
</reference>
<dbReference type="Gene3D" id="3.40.50.1820">
    <property type="entry name" value="alpha/beta hydrolase"/>
    <property type="match status" value="1"/>
</dbReference>
<accession>A0A9D9DGP4</accession>
<evidence type="ECO:0000313" key="1">
    <source>
        <dbReference type="EMBL" id="MBO8426136.1"/>
    </source>
</evidence>
<dbReference type="Proteomes" id="UP000823634">
    <property type="component" value="Unassembled WGS sequence"/>
</dbReference>
<dbReference type="SUPFAM" id="SSF53474">
    <property type="entry name" value="alpha/beta-Hydrolases"/>
    <property type="match status" value="1"/>
</dbReference>
<dbReference type="InterPro" id="IPR000801">
    <property type="entry name" value="Esterase-like"/>
</dbReference>
<dbReference type="Pfam" id="PF00756">
    <property type="entry name" value="Esterase"/>
    <property type="match status" value="1"/>
</dbReference>